<evidence type="ECO:0000256" key="1">
    <source>
        <dbReference type="ARBA" id="ARBA00004442"/>
    </source>
</evidence>
<keyword evidence="10" id="KW-1185">Reference proteome</keyword>
<feature type="coiled-coil region" evidence="8">
    <location>
        <begin position="367"/>
        <end position="422"/>
    </location>
</feature>
<evidence type="ECO:0000256" key="4">
    <source>
        <dbReference type="ARBA" id="ARBA00022452"/>
    </source>
</evidence>
<evidence type="ECO:0000256" key="2">
    <source>
        <dbReference type="ARBA" id="ARBA00007613"/>
    </source>
</evidence>
<keyword evidence="8" id="KW-0175">Coiled coil</keyword>
<comment type="similarity">
    <text evidence="2">Belongs to the outer membrane factor (OMF) (TC 1.B.17) family.</text>
</comment>
<keyword evidence="7" id="KW-0998">Cell outer membrane</keyword>
<dbReference type="AlphaFoldDB" id="A0A327QTU9"/>
<name>A0A327QTU9_9FLAO</name>
<dbReference type="GO" id="GO:0015562">
    <property type="term" value="F:efflux transmembrane transporter activity"/>
    <property type="evidence" value="ECO:0007669"/>
    <property type="project" value="InterPro"/>
</dbReference>
<dbReference type="PANTHER" id="PTHR30026:SF20">
    <property type="entry name" value="OUTER MEMBRANE PROTEIN TOLC"/>
    <property type="match status" value="1"/>
</dbReference>
<organism evidence="9 10">
    <name type="scientific">Arenibacter echinorum</name>
    <dbReference type="NCBI Taxonomy" id="440515"/>
    <lineage>
        <taxon>Bacteria</taxon>
        <taxon>Pseudomonadati</taxon>
        <taxon>Bacteroidota</taxon>
        <taxon>Flavobacteriia</taxon>
        <taxon>Flavobacteriales</taxon>
        <taxon>Flavobacteriaceae</taxon>
        <taxon>Arenibacter</taxon>
    </lineage>
</organism>
<dbReference type="SUPFAM" id="SSF56954">
    <property type="entry name" value="Outer membrane efflux proteins (OEP)"/>
    <property type="match status" value="1"/>
</dbReference>
<evidence type="ECO:0000256" key="5">
    <source>
        <dbReference type="ARBA" id="ARBA00022692"/>
    </source>
</evidence>
<evidence type="ECO:0000256" key="3">
    <source>
        <dbReference type="ARBA" id="ARBA00022448"/>
    </source>
</evidence>
<sequence length="483" mass="55130">MLINNVDVWHGLGIGYFADSCYSGRIGDFFNLVCIMNFIEGKLLLLFLFISVVSTGQENWTLENCISYALEHNLTLLDYQYLEDSGKENYNQAIRDMLPRVNGFGDYNIRYGRSTDPNTNDIIDTEFFSNGYSLNASIDLFRGFQKVHTIKARKLLFKASQETSQQQRFLLALRIMTAYHDIQFYEGLLAISKEQLTISEDNFKLANKQIEIGLKAKADLYEAESVLYTDQLNVTQNENLLQAAKLTLIQEMNLENAHTLQINPIVPNTMADNKLSTDSIYGLAMDFVPLLKAQRYRTEAVRKQLSVARGELYPSLSFATGYGTGYYETTRDTLGVTIPFKNQIQDNASRYVGFSLNVPIFNAWSTRSAIKQQKIALKREENNLEIQEQEIFKAIQQLVQENKALNVELIQSEKQIMAQEQAFGVAQKKYEKGLFTIMELNLAKSMYATSQNKNLQVKLLLQINRNTLAFYQGLPVFNINSTN</sequence>
<evidence type="ECO:0000256" key="8">
    <source>
        <dbReference type="SAM" id="Coils"/>
    </source>
</evidence>
<evidence type="ECO:0000313" key="10">
    <source>
        <dbReference type="Proteomes" id="UP000249696"/>
    </source>
</evidence>
<accession>A0A327QTU9</accession>
<evidence type="ECO:0000256" key="6">
    <source>
        <dbReference type="ARBA" id="ARBA00023136"/>
    </source>
</evidence>
<keyword evidence="4" id="KW-1134">Transmembrane beta strand</keyword>
<dbReference type="Pfam" id="PF02321">
    <property type="entry name" value="OEP"/>
    <property type="match status" value="2"/>
</dbReference>
<comment type="subcellular location">
    <subcellularLocation>
        <location evidence="1">Cell outer membrane</location>
    </subcellularLocation>
</comment>
<proteinExistence type="inferred from homology"/>
<dbReference type="EMBL" id="QLLN01000007">
    <property type="protein sequence ID" value="RAJ08066.1"/>
    <property type="molecule type" value="Genomic_DNA"/>
</dbReference>
<comment type="caution">
    <text evidence="9">The sequence shown here is derived from an EMBL/GenBank/DDBJ whole genome shotgun (WGS) entry which is preliminary data.</text>
</comment>
<gene>
    <name evidence="9" type="ORF">LV92_03629</name>
</gene>
<dbReference type="GO" id="GO:0015288">
    <property type="term" value="F:porin activity"/>
    <property type="evidence" value="ECO:0007669"/>
    <property type="project" value="TreeGrafter"/>
</dbReference>
<keyword evidence="5" id="KW-0812">Transmembrane</keyword>
<protein>
    <submittedName>
        <fullName evidence="9">Outer membrane protein TolC</fullName>
    </submittedName>
</protein>
<dbReference type="Proteomes" id="UP000249696">
    <property type="component" value="Unassembled WGS sequence"/>
</dbReference>
<keyword evidence="3" id="KW-0813">Transport</keyword>
<evidence type="ECO:0000256" key="7">
    <source>
        <dbReference type="ARBA" id="ARBA00023237"/>
    </source>
</evidence>
<dbReference type="GO" id="GO:0009279">
    <property type="term" value="C:cell outer membrane"/>
    <property type="evidence" value="ECO:0007669"/>
    <property type="project" value="UniProtKB-SubCell"/>
</dbReference>
<dbReference type="InterPro" id="IPR051906">
    <property type="entry name" value="TolC-like"/>
</dbReference>
<reference evidence="9 10" key="1">
    <citation type="submission" date="2018-06" db="EMBL/GenBank/DDBJ databases">
        <title>Genomic Encyclopedia of Archaeal and Bacterial Type Strains, Phase II (KMG-II): from individual species to whole genera.</title>
        <authorList>
            <person name="Goeker M."/>
        </authorList>
    </citation>
    <scope>NUCLEOTIDE SEQUENCE [LARGE SCALE GENOMIC DNA]</scope>
    <source>
        <strain evidence="9 10">DSM 23522</strain>
    </source>
</reference>
<evidence type="ECO:0000313" key="9">
    <source>
        <dbReference type="EMBL" id="RAJ08066.1"/>
    </source>
</evidence>
<dbReference type="Gene3D" id="1.20.1600.10">
    <property type="entry name" value="Outer membrane efflux proteins (OEP)"/>
    <property type="match status" value="1"/>
</dbReference>
<dbReference type="PANTHER" id="PTHR30026">
    <property type="entry name" value="OUTER MEMBRANE PROTEIN TOLC"/>
    <property type="match status" value="1"/>
</dbReference>
<dbReference type="InterPro" id="IPR003423">
    <property type="entry name" value="OMP_efflux"/>
</dbReference>
<dbReference type="GO" id="GO:1990281">
    <property type="term" value="C:efflux pump complex"/>
    <property type="evidence" value="ECO:0007669"/>
    <property type="project" value="TreeGrafter"/>
</dbReference>
<keyword evidence="6" id="KW-0472">Membrane</keyword>